<evidence type="ECO:0000313" key="3">
    <source>
        <dbReference type="Proteomes" id="UP001182556"/>
    </source>
</evidence>
<gene>
    <name evidence="2" type="ORF">DB88DRAFT_511388</name>
</gene>
<comment type="caution">
    <text evidence="2">The sequence shown here is derived from an EMBL/GenBank/DDBJ whole genome shotgun (WGS) entry which is preliminary data.</text>
</comment>
<feature type="compositionally biased region" description="Basic and acidic residues" evidence="1">
    <location>
        <begin position="120"/>
        <end position="133"/>
    </location>
</feature>
<proteinExistence type="predicted"/>
<name>A0AAD9CXG6_PAPLA</name>
<keyword evidence="3" id="KW-1185">Reference proteome</keyword>
<reference evidence="2" key="1">
    <citation type="submission" date="2023-02" db="EMBL/GenBank/DDBJ databases">
        <title>Identification and recombinant expression of a fungal hydrolase from Papiliotrema laurentii that hydrolyzes apple cutin and clears colloidal polyester polyurethane.</title>
        <authorList>
            <consortium name="DOE Joint Genome Institute"/>
            <person name="Roman V.A."/>
            <person name="Bojanowski C."/>
            <person name="Crable B.R."/>
            <person name="Wagner D.N."/>
            <person name="Hung C.S."/>
            <person name="Nadeau L.J."/>
            <person name="Schratz L."/>
            <person name="Haridas S."/>
            <person name="Pangilinan J."/>
            <person name="Lipzen A."/>
            <person name="Na H."/>
            <person name="Yan M."/>
            <person name="Ng V."/>
            <person name="Grigoriev I.V."/>
            <person name="Spatafora J.W."/>
            <person name="Barlow D."/>
            <person name="Biffinger J."/>
            <person name="Kelley-Loughnane N."/>
            <person name="Varaljay V.A."/>
            <person name="Crookes-Goodson W.J."/>
        </authorList>
    </citation>
    <scope>NUCLEOTIDE SEQUENCE</scope>
    <source>
        <strain evidence="2">5307AH</strain>
    </source>
</reference>
<accession>A0AAD9CXG6</accession>
<dbReference type="Proteomes" id="UP001182556">
    <property type="component" value="Unassembled WGS sequence"/>
</dbReference>
<protein>
    <submittedName>
        <fullName evidence="2">Uncharacterized protein</fullName>
    </submittedName>
</protein>
<sequence length="160" mass="16065">MSHSSIASLTSAPNAQPPSSSTPDPLEGTTAPLPIPVRNATSPPLDPSKLNNAPADLPTPPPAQGPSEPSAPLRSPESGAHDSAYLDTGLAESPSHPTVAETGSLTVGSADAGPRSGQLKRVEGGAKGEKEIIKLGSLGGQGLKLKPPVGSPTGQDHFRH</sequence>
<dbReference type="AlphaFoldDB" id="A0AAD9CXG6"/>
<dbReference type="EMBL" id="JAODAN010000006">
    <property type="protein sequence ID" value="KAK1923867.1"/>
    <property type="molecule type" value="Genomic_DNA"/>
</dbReference>
<organism evidence="2 3">
    <name type="scientific">Papiliotrema laurentii</name>
    <name type="common">Cryptococcus laurentii</name>
    <dbReference type="NCBI Taxonomy" id="5418"/>
    <lineage>
        <taxon>Eukaryota</taxon>
        <taxon>Fungi</taxon>
        <taxon>Dikarya</taxon>
        <taxon>Basidiomycota</taxon>
        <taxon>Agaricomycotina</taxon>
        <taxon>Tremellomycetes</taxon>
        <taxon>Tremellales</taxon>
        <taxon>Rhynchogastremaceae</taxon>
        <taxon>Papiliotrema</taxon>
    </lineage>
</organism>
<feature type="region of interest" description="Disordered" evidence="1">
    <location>
        <begin position="1"/>
        <end position="160"/>
    </location>
</feature>
<evidence type="ECO:0000256" key="1">
    <source>
        <dbReference type="SAM" id="MobiDB-lite"/>
    </source>
</evidence>
<evidence type="ECO:0000313" key="2">
    <source>
        <dbReference type="EMBL" id="KAK1923867.1"/>
    </source>
</evidence>
<feature type="compositionally biased region" description="Polar residues" evidence="1">
    <location>
        <begin position="1"/>
        <end position="23"/>
    </location>
</feature>